<accession>A0A7C1H641</accession>
<dbReference type="Proteomes" id="UP000886198">
    <property type="component" value="Unassembled WGS sequence"/>
</dbReference>
<proteinExistence type="predicted"/>
<evidence type="ECO:0000313" key="1">
    <source>
        <dbReference type="EMBL" id="HDP76727.1"/>
    </source>
</evidence>
<sequence length="78" mass="8447">MCTQPVDDGAVDTLLESSSLPTSSSLELNHFAPHFQNQLALVVNNGGFMDLYVLDLKSPLERGGPLAVGCVLFEQRLE</sequence>
<gene>
    <name evidence="1" type="ORF">ENN47_00785</name>
</gene>
<dbReference type="EMBL" id="DSBT01000024">
    <property type="protein sequence ID" value="HDP76727.1"/>
    <property type="molecule type" value="Genomic_DNA"/>
</dbReference>
<dbReference type="AlphaFoldDB" id="A0A7C1H641"/>
<protein>
    <submittedName>
        <fullName evidence="1">Uncharacterized protein</fullName>
    </submittedName>
</protein>
<organism evidence="1">
    <name type="scientific">Mesotoga infera</name>
    <dbReference type="NCBI Taxonomy" id="1236046"/>
    <lineage>
        <taxon>Bacteria</taxon>
        <taxon>Thermotogati</taxon>
        <taxon>Thermotogota</taxon>
        <taxon>Thermotogae</taxon>
        <taxon>Kosmotogales</taxon>
        <taxon>Kosmotogaceae</taxon>
        <taxon>Mesotoga</taxon>
    </lineage>
</organism>
<name>A0A7C1H641_9BACT</name>
<comment type="caution">
    <text evidence="1">The sequence shown here is derived from an EMBL/GenBank/DDBJ whole genome shotgun (WGS) entry which is preliminary data.</text>
</comment>
<reference evidence="1" key="1">
    <citation type="journal article" date="2020" name="mSystems">
        <title>Genome- and Community-Level Interaction Insights into Carbon Utilization and Element Cycling Functions of Hydrothermarchaeota in Hydrothermal Sediment.</title>
        <authorList>
            <person name="Zhou Z."/>
            <person name="Liu Y."/>
            <person name="Xu W."/>
            <person name="Pan J."/>
            <person name="Luo Z.H."/>
            <person name="Li M."/>
        </authorList>
    </citation>
    <scope>NUCLEOTIDE SEQUENCE [LARGE SCALE GENOMIC DNA]</scope>
    <source>
        <strain evidence="1">SpSt-1179</strain>
    </source>
</reference>